<organism evidence="4 5">
    <name type="scientific">Pinibacter soli</name>
    <dbReference type="NCBI Taxonomy" id="3044211"/>
    <lineage>
        <taxon>Bacteria</taxon>
        <taxon>Pseudomonadati</taxon>
        <taxon>Bacteroidota</taxon>
        <taxon>Chitinophagia</taxon>
        <taxon>Chitinophagales</taxon>
        <taxon>Chitinophagaceae</taxon>
        <taxon>Pinibacter</taxon>
    </lineage>
</organism>
<evidence type="ECO:0000313" key="5">
    <source>
        <dbReference type="Proteomes" id="UP001226434"/>
    </source>
</evidence>
<evidence type="ECO:0000259" key="2">
    <source>
        <dbReference type="Pfam" id="PF08522"/>
    </source>
</evidence>
<gene>
    <name evidence="4" type="ORF">QJ048_13830</name>
</gene>
<dbReference type="Gene3D" id="2.60.40.1740">
    <property type="entry name" value="hypothetical protein (bacova_03559)"/>
    <property type="match status" value="1"/>
</dbReference>
<dbReference type="InterPro" id="IPR040580">
    <property type="entry name" value="DUF5627"/>
</dbReference>
<sequence>MRKNSIFFWLVIAGGALTACNKNQSITYPDFDYQTAYFATQFPVRTVELGEDLFVDNSLDNEHKVSIKATTGGVRENQHDVVLDFAVDASLCNGLYFTSGGNKVVPLPSSHYKLASNQIVIPKGSILGGVEMELTDAFFNDPLSIGNNYAMPFKLTNVKGADSILRGLPSVSKPNPCIEGNWVVKPRDFIIYAVKYVNQWHGNYLRRGADVITGSVNTTVVRHKQYVENDEVNKATTTSLSQVSVPVIFKNQSGTNITCNLLLTFDKNGTCAISSGTNLVTATGSGSFVKRGEKNSWGSQDRDAIYLKYTVDIPAQNMHVQSTDTLVLRDRAVMMETYTPVVQ</sequence>
<feature type="signal peptide" evidence="1">
    <location>
        <begin position="1"/>
        <end position="18"/>
    </location>
</feature>
<keyword evidence="5" id="KW-1185">Reference proteome</keyword>
<dbReference type="Gene3D" id="2.40.128.420">
    <property type="match status" value="1"/>
</dbReference>
<dbReference type="Pfam" id="PF18620">
    <property type="entry name" value="DUF5627"/>
    <property type="match status" value="1"/>
</dbReference>
<feature type="chain" id="PRO_5046155307" evidence="1">
    <location>
        <begin position="19"/>
        <end position="343"/>
    </location>
</feature>
<protein>
    <submittedName>
        <fullName evidence="4">DUF5627 domain-containing protein</fullName>
    </submittedName>
</protein>
<dbReference type="InterPro" id="IPR013728">
    <property type="entry name" value="BT_3987-like_N"/>
</dbReference>
<comment type="caution">
    <text evidence="4">The sequence shown here is derived from an EMBL/GenBank/DDBJ whole genome shotgun (WGS) entry which is preliminary data.</text>
</comment>
<reference evidence="4 5" key="1">
    <citation type="submission" date="2023-05" db="EMBL/GenBank/DDBJ databases">
        <title>Genome sequence of Pinibacter sp. MAH-24.</title>
        <authorList>
            <person name="Huq M.A."/>
        </authorList>
    </citation>
    <scope>NUCLEOTIDE SEQUENCE [LARGE SCALE GENOMIC DNA]</scope>
    <source>
        <strain evidence="4 5">MAH-24</strain>
    </source>
</reference>
<dbReference type="PROSITE" id="PS51257">
    <property type="entry name" value="PROKAR_LIPOPROTEIN"/>
    <property type="match status" value="1"/>
</dbReference>
<dbReference type="Proteomes" id="UP001226434">
    <property type="component" value="Unassembled WGS sequence"/>
</dbReference>
<evidence type="ECO:0000256" key="1">
    <source>
        <dbReference type="SAM" id="SignalP"/>
    </source>
</evidence>
<feature type="domain" description="DUF5627" evidence="3">
    <location>
        <begin position="199"/>
        <end position="331"/>
    </location>
</feature>
<evidence type="ECO:0000259" key="3">
    <source>
        <dbReference type="Pfam" id="PF18620"/>
    </source>
</evidence>
<proteinExistence type="predicted"/>
<accession>A0ABT6REP4</accession>
<evidence type="ECO:0000313" key="4">
    <source>
        <dbReference type="EMBL" id="MDI3320865.1"/>
    </source>
</evidence>
<keyword evidence="1" id="KW-0732">Signal</keyword>
<dbReference type="Pfam" id="PF08522">
    <property type="entry name" value="BT_3987-like_N"/>
    <property type="match status" value="1"/>
</dbReference>
<dbReference type="EMBL" id="JASBRG010000007">
    <property type="protein sequence ID" value="MDI3320865.1"/>
    <property type="molecule type" value="Genomic_DNA"/>
</dbReference>
<dbReference type="RefSeq" id="WP_282334968.1">
    <property type="nucleotide sequence ID" value="NZ_JASBRG010000007.1"/>
</dbReference>
<feature type="domain" description="BT-3987-like N-terminal" evidence="2">
    <location>
        <begin position="34"/>
        <end position="161"/>
    </location>
</feature>
<name>A0ABT6REP4_9BACT</name>